<accession>A0A9X1HUB2</accession>
<dbReference type="EMBL" id="JAIXNE010000005">
    <property type="protein sequence ID" value="MCA6078081.1"/>
    <property type="molecule type" value="Genomic_DNA"/>
</dbReference>
<organism evidence="1 2">
    <name type="scientific">Fulvivirga sedimenti</name>
    <dbReference type="NCBI Taxonomy" id="2879465"/>
    <lineage>
        <taxon>Bacteria</taxon>
        <taxon>Pseudomonadati</taxon>
        <taxon>Bacteroidota</taxon>
        <taxon>Cytophagia</taxon>
        <taxon>Cytophagales</taxon>
        <taxon>Fulvivirgaceae</taxon>
        <taxon>Fulvivirga</taxon>
    </lineage>
</organism>
<dbReference type="RefSeq" id="WP_225698939.1">
    <property type="nucleotide sequence ID" value="NZ_JAIXNE010000005.1"/>
</dbReference>
<evidence type="ECO:0000313" key="2">
    <source>
        <dbReference type="Proteomes" id="UP001139409"/>
    </source>
</evidence>
<protein>
    <submittedName>
        <fullName evidence="1">Uncharacterized protein</fullName>
    </submittedName>
</protein>
<dbReference type="Proteomes" id="UP001139409">
    <property type="component" value="Unassembled WGS sequence"/>
</dbReference>
<keyword evidence="2" id="KW-1185">Reference proteome</keyword>
<evidence type="ECO:0000313" key="1">
    <source>
        <dbReference type="EMBL" id="MCA6078081.1"/>
    </source>
</evidence>
<gene>
    <name evidence="1" type="ORF">LDX50_24615</name>
</gene>
<name>A0A9X1HUB2_9BACT</name>
<reference evidence="1" key="1">
    <citation type="submission" date="2021-09" db="EMBL/GenBank/DDBJ databases">
        <title>Fulvivirga sp. isolated from coastal sediment.</title>
        <authorList>
            <person name="Yu H."/>
        </authorList>
    </citation>
    <scope>NUCLEOTIDE SEQUENCE</scope>
    <source>
        <strain evidence="1">1062</strain>
    </source>
</reference>
<sequence>MASFCLNYLSDVSTNTAYLTARIYGWLFVLPIRRFYQHSVPNGTRQWLVVCFADPAWLTARVNGLFLFELPIRRFYQHGVPDGTHQWPLFEWHELLNWRVLLVTVQKKASREREAFLINSTMLS</sequence>
<proteinExistence type="predicted"/>
<comment type="caution">
    <text evidence="1">The sequence shown here is derived from an EMBL/GenBank/DDBJ whole genome shotgun (WGS) entry which is preliminary data.</text>
</comment>
<dbReference type="AlphaFoldDB" id="A0A9X1HUB2"/>